<dbReference type="GO" id="GO:0016567">
    <property type="term" value="P:protein ubiquitination"/>
    <property type="evidence" value="ECO:0007669"/>
    <property type="project" value="TreeGrafter"/>
</dbReference>
<dbReference type="Proteomes" id="UP000298663">
    <property type="component" value="Unassembled WGS sequence"/>
</dbReference>
<evidence type="ECO:0000313" key="7">
    <source>
        <dbReference type="EMBL" id="TKR89256.1"/>
    </source>
</evidence>
<accession>A0A4U5P007</accession>
<name>A0A4U5P007_STECR</name>
<protein>
    <recommendedName>
        <fullName evidence="6">RING-type domain-containing protein</fullName>
    </recommendedName>
</protein>
<dbReference type="InterPro" id="IPR001841">
    <property type="entry name" value="Znf_RING"/>
</dbReference>
<dbReference type="SUPFAM" id="SSF57850">
    <property type="entry name" value="RING/U-box"/>
    <property type="match status" value="1"/>
</dbReference>
<evidence type="ECO:0000256" key="4">
    <source>
        <dbReference type="PROSITE-ProRule" id="PRU00175"/>
    </source>
</evidence>
<evidence type="ECO:0000313" key="8">
    <source>
        <dbReference type="Proteomes" id="UP000298663"/>
    </source>
</evidence>
<dbReference type="AlphaFoldDB" id="A0A4U5P007"/>
<dbReference type="GO" id="GO:0061630">
    <property type="term" value="F:ubiquitin protein ligase activity"/>
    <property type="evidence" value="ECO:0007669"/>
    <property type="project" value="TreeGrafter"/>
</dbReference>
<feature type="domain" description="RING-type" evidence="6">
    <location>
        <begin position="6"/>
        <end position="47"/>
    </location>
</feature>
<dbReference type="Pfam" id="PF13639">
    <property type="entry name" value="zf-RING_2"/>
    <property type="match status" value="1"/>
</dbReference>
<dbReference type="InterPro" id="IPR013083">
    <property type="entry name" value="Znf_RING/FYVE/PHD"/>
</dbReference>
<keyword evidence="1" id="KW-0479">Metal-binding</keyword>
<feature type="coiled-coil region" evidence="5">
    <location>
        <begin position="68"/>
        <end position="102"/>
    </location>
</feature>
<sequence length="269" mass="30930">MDRLNCPICHDWLESSIPIAATFCDHVFHKECILRWLDEKHNCPTCRGKVCQYGLRTLRFSSASCRNIASLKADVEAANKRNEELEKEVQELKSRLHAHQAATFNYLKELVGLGVPSFTQSNEQLLEERKNVNQNPNFENCTEEPQEQMQQTDVRQMQNELIQVDQNEDVHNITFNSPPSDGPETETRETCPMLPASHQQLLWSSVSPYGATLSPSISVATILLYNLNYNYRCVCKLVQINFMTHKLESFLKDTRTITKGKIHELTFLK</sequence>
<organism evidence="7 8">
    <name type="scientific">Steinernema carpocapsae</name>
    <name type="common">Entomopathogenic nematode</name>
    <dbReference type="NCBI Taxonomy" id="34508"/>
    <lineage>
        <taxon>Eukaryota</taxon>
        <taxon>Metazoa</taxon>
        <taxon>Ecdysozoa</taxon>
        <taxon>Nematoda</taxon>
        <taxon>Chromadorea</taxon>
        <taxon>Rhabditida</taxon>
        <taxon>Tylenchina</taxon>
        <taxon>Panagrolaimomorpha</taxon>
        <taxon>Strongyloidoidea</taxon>
        <taxon>Steinernematidae</taxon>
        <taxon>Steinernema</taxon>
    </lineage>
</organism>
<dbReference type="SMART" id="SM00184">
    <property type="entry name" value="RING"/>
    <property type="match status" value="1"/>
</dbReference>
<evidence type="ECO:0000256" key="3">
    <source>
        <dbReference type="ARBA" id="ARBA00022833"/>
    </source>
</evidence>
<dbReference type="PROSITE" id="PS50089">
    <property type="entry name" value="ZF_RING_2"/>
    <property type="match status" value="1"/>
</dbReference>
<proteinExistence type="predicted"/>
<evidence type="ECO:0000256" key="2">
    <source>
        <dbReference type="ARBA" id="ARBA00022771"/>
    </source>
</evidence>
<dbReference type="EMBL" id="AZBU02000003">
    <property type="protein sequence ID" value="TKR89256.1"/>
    <property type="molecule type" value="Genomic_DNA"/>
</dbReference>
<dbReference type="OrthoDB" id="9984778at2759"/>
<reference evidence="7 8" key="1">
    <citation type="journal article" date="2015" name="Genome Biol.">
        <title>Comparative genomics of Steinernema reveals deeply conserved gene regulatory networks.</title>
        <authorList>
            <person name="Dillman A.R."/>
            <person name="Macchietto M."/>
            <person name="Porter C.F."/>
            <person name="Rogers A."/>
            <person name="Williams B."/>
            <person name="Antoshechkin I."/>
            <person name="Lee M.M."/>
            <person name="Goodwin Z."/>
            <person name="Lu X."/>
            <person name="Lewis E.E."/>
            <person name="Goodrich-Blair H."/>
            <person name="Stock S.P."/>
            <person name="Adams B.J."/>
            <person name="Sternberg P.W."/>
            <person name="Mortazavi A."/>
        </authorList>
    </citation>
    <scope>NUCLEOTIDE SEQUENCE [LARGE SCALE GENOMIC DNA]</scope>
    <source>
        <strain evidence="7 8">ALL</strain>
    </source>
</reference>
<keyword evidence="5" id="KW-0175">Coiled coil</keyword>
<keyword evidence="8" id="KW-1185">Reference proteome</keyword>
<dbReference type="GO" id="GO:0008270">
    <property type="term" value="F:zinc ion binding"/>
    <property type="evidence" value="ECO:0007669"/>
    <property type="project" value="UniProtKB-KW"/>
</dbReference>
<evidence type="ECO:0000256" key="5">
    <source>
        <dbReference type="SAM" id="Coils"/>
    </source>
</evidence>
<keyword evidence="3" id="KW-0862">Zinc</keyword>
<gene>
    <name evidence="7" type="ORF">L596_013391</name>
</gene>
<keyword evidence="2 4" id="KW-0863">Zinc-finger</keyword>
<dbReference type="Gene3D" id="3.30.40.10">
    <property type="entry name" value="Zinc/RING finger domain, C3HC4 (zinc finger)"/>
    <property type="match status" value="1"/>
</dbReference>
<evidence type="ECO:0000259" key="6">
    <source>
        <dbReference type="PROSITE" id="PS50089"/>
    </source>
</evidence>
<comment type="caution">
    <text evidence="7">The sequence shown here is derived from an EMBL/GenBank/DDBJ whole genome shotgun (WGS) entry which is preliminary data.</text>
</comment>
<dbReference type="PANTHER" id="PTHR45969:SF69">
    <property type="entry name" value="FINGER DOMAIN PROTEIN, PUTATIVE (AFU_ORTHOLOGUE AFUA_3G12190)-RELATED"/>
    <property type="match status" value="1"/>
</dbReference>
<dbReference type="PANTHER" id="PTHR45969">
    <property type="entry name" value="RING ZINC FINGER PROTEIN-RELATED"/>
    <property type="match status" value="1"/>
</dbReference>
<reference evidence="7 8" key="2">
    <citation type="journal article" date="2019" name="G3 (Bethesda)">
        <title>Hybrid Assembly of the Genome of the Entomopathogenic Nematode Steinernema carpocapsae Identifies the X-Chromosome.</title>
        <authorList>
            <person name="Serra L."/>
            <person name="Macchietto M."/>
            <person name="Macias-Munoz A."/>
            <person name="McGill C.J."/>
            <person name="Rodriguez I.M."/>
            <person name="Rodriguez B."/>
            <person name="Murad R."/>
            <person name="Mortazavi A."/>
        </authorList>
    </citation>
    <scope>NUCLEOTIDE SEQUENCE [LARGE SCALE GENOMIC DNA]</scope>
    <source>
        <strain evidence="7 8">ALL</strain>
    </source>
</reference>
<evidence type="ECO:0000256" key="1">
    <source>
        <dbReference type="ARBA" id="ARBA00022723"/>
    </source>
</evidence>